<dbReference type="PANTHER" id="PTHR22683:SF41">
    <property type="entry name" value="DNA TRANSLOCASE FTSK"/>
    <property type="match status" value="1"/>
</dbReference>
<keyword evidence="11 15" id="KW-0472">Membrane</keyword>
<keyword evidence="6 13" id="KW-0547">Nucleotide-binding</keyword>
<feature type="transmembrane region" description="Helical" evidence="15">
    <location>
        <begin position="163"/>
        <end position="191"/>
    </location>
</feature>
<dbReference type="GO" id="GO:0005524">
    <property type="term" value="F:ATP binding"/>
    <property type="evidence" value="ECO:0007669"/>
    <property type="project" value="UniProtKB-UniRule"/>
</dbReference>
<dbReference type="PROSITE" id="PS50901">
    <property type="entry name" value="FTSK"/>
    <property type="match status" value="1"/>
</dbReference>
<evidence type="ECO:0000313" key="18">
    <source>
        <dbReference type="Proteomes" id="UP000319374"/>
    </source>
</evidence>
<dbReference type="SUPFAM" id="SSF52540">
    <property type="entry name" value="P-loop containing nucleoside triphosphate hydrolases"/>
    <property type="match status" value="1"/>
</dbReference>
<keyword evidence="12" id="KW-0131">Cell cycle</keyword>
<feature type="region of interest" description="Disordered" evidence="14">
    <location>
        <begin position="1"/>
        <end position="22"/>
    </location>
</feature>
<feature type="compositionally biased region" description="Low complexity" evidence="14">
    <location>
        <begin position="362"/>
        <end position="371"/>
    </location>
</feature>
<keyword evidence="3" id="KW-1003">Cell membrane</keyword>
<evidence type="ECO:0000259" key="16">
    <source>
        <dbReference type="PROSITE" id="PS50901"/>
    </source>
</evidence>
<keyword evidence="9 15" id="KW-1133">Transmembrane helix</keyword>
<evidence type="ECO:0000256" key="12">
    <source>
        <dbReference type="ARBA" id="ARBA00023306"/>
    </source>
</evidence>
<name>A0A4Y1X3K1_9BACT</name>
<feature type="region of interest" description="Disordered" evidence="14">
    <location>
        <begin position="463"/>
        <end position="494"/>
    </location>
</feature>
<feature type="compositionally biased region" description="Low complexity" evidence="14">
    <location>
        <begin position="239"/>
        <end position="257"/>
    </location>
</feature>
<dbReference type="InterPro" id="IPR002543">
    <property type="entry name" value="FtsK_dom"/>
</dbReference>
<evidence type="ECO:0000256" key="13">
    <source>
        <dbReference type="PROSITE-ProRule" id="PRU00289"/>
    </source>
</evidence>
<evidence type="ECO:0000256" key="6">
    <source>
        <dbReference type="ARBA" id="ARBA00022741"/>
    </source>
</evidence>
<feature type="region of interest" description="Disordered" evidence="14">
    <location>
        <begin position="224"/>
        <end position="391"/>
    </location>
</feature>
<protein>
    <recommendedName>
        <fullName evidence="16">FtsK domain-containing protein</fullName>
    </recommendedName>
</protein>
<proteinExistence type="inferred from homology"/>
<feature type="transmembrane region" description="Helical" evidence="15">
    <location>
        <begin position="95"/>
        <end position="113"/>
    </location>
</feature>
<dbReference type="InterPro" id="IPR036388">
    <property type="entry name" value="WH-like_DNA-bd_sf"/>
</dbReference>
<dbReference type="InterPro" id="IPR050206">
    <property type="entry name" value="FtsK/SpoIIIE/SftA"/>
</dbReference>
<keyword evidence="4" id="KW-0132">Cell division</keyword>
<dbReference type="Gene3D" id="3.40.50.300">
    <property type="entry name" value="P-loop containing nucleotide triphosphate hydrolases"/>
    <property type="match status" value="1"/>
</dbReference>
<dbReference type="GO" id="GO:0007059">
    <property type="term" value="P:chromosome segregation"/>
    <property type="evidence" value="ECO:0007669"/>
    <property type="project" value="UniProtKB-KW"/>
</dbReference>
<dbReference type="PANTHER" id="PTHR22683">
    <property type="entry name" value="SPORULATION PROTEIN RELATED"/>
    <property type="match status" value="1"/>
</dbReference>
<evidence type="ECO:0000256" key="1">
    <source>
        <dbReference type="ARBA" id="ARBA00004651"/>
    </source>
</evidence>
<dbReference type="InterPro" id="IPR036390">
    <property type="entry name" value="WH_DNA-bd_sf"/>
</dbReference>
<feature type="region of interest" description="Disordered" evidence="14">
    <location>
        <begin position="989"/>
        <end position="1008"/>
    </location>
</feature>
<dbReference type="InterPro" id="IPR041027">
    <property type="entry name" value="FtsK_alpha"/>
</dbReference>
<dbReference type="Gene3D" id="3.30.980.40">
    <property type="match status" value="1"/>
</dbReference>
<dbReference type="Gene3D" id="1.10.10.10">
    <property type="entry name" value="Winged helix-like DNA-binding domain superfamily/Winged helix DNA-binding domain"/>
    <property type="match status" value="1"/>
</dbReference>
<dbReference type="AlphaFoldDB" id="A0A4Y1X3K1"/>
<evidence type="ECO:0000256" key="14">
    <source>
        <dbReference type="SAM" id="MobiDB-lite"/>
    </source>
</evidence>
<dbReference type="KEGG" id="ada:A5CPEGH6_19920"/>
<organism evidence="17 18">
    <name type="scientific">Alistipes dispar</name>
    <dbReference type="NCBI Taxonomy" id="2585119"/>
    <lineage>
        <taxon>Bacteria</taxon>
        <taxon>Pseudomonadati</taxon>
        <taxon>Bacteroidota</taxon>
        <taxon>Bacteroidia</taxon>
        <taxon>Bacteroidales</taxon>
        <taxon>Rikenellaceae</taxon>
        <taxon>Alistipes</taxon>
    </lineage>
</organism>
<dbReference type="OrthoDB" id="9807790at2"/>
<dbReference type="InterPro" id="IPR027417">
    <property type="entry name" value="P-loop_NTPase"/>
</dbReference>
<dbReference type="Pfam" id="PF13491">
    <property type="entry name" value="FtsK_4TM"/>
    <property type="match status" value="1"/>
</dbReference>
<reference evidence="18" key="1">
    <citation type="submission" date="2019-06" db="EMBL/GenBank/DDBJ databases">
        <title>Alistipes onderdonkii subsp. vulgaris subsp. nov., Alistipes dispar sp. nov. and Alistipes communis sp. nov., isolated from human faeces, and creation of Alistipes onderdonkii subsp. onderdonkii subsp. nov.</title>
        <authorList>
            <person name="Sakamoto M."/>
            <person name="Ikeyama N."/>
            <person name="Ogata Y."/>
            <person name="Suda W."/>
            <person name="Iino T."/>
            <person name="Hattori M."/>
            <person name="Ohkuma M."/>
        </authorList>
    </citation>
    <scope>NUCLEOTIDE SEQUENCE [LARGE SCALE GENOMIC DNA]</scope>
    <source>
        <strain evidence="18">5CPEGH6</strain>
    </source>
</reference>
<dbReference type="GO" id="GO:0005886">
    <property type="term" value="C:plasma membrane"/>
    <property type="evidence" value="ECO:0007669"/>
    <property type="project" value="UniProtKB-SubCell"/>
</dbReference>
<evidence type="ECO:0000256" key="9">
    <source>
        <dbReference type="ARBA" id="ARBA00022989"/>
    </source>
</evidence>
<dbReference type="SMART" id="SM00843">
    <property type="entry name" value="Ftsk_gamma"/>
    <property type="match status" value="1"/>
</dbReference>
<feature type="compositionally biased region" description="Polar residues" evidence="14">
    <location>
        <begin position="1"/>
        <end position="13"/>
    </location>
</feature>
<keyword evidence="5 15" id="KW-0812">Transmembrane</keyword>
<evidence type="ECO:0000256" key="4">
    <source>
        <dbReference type="ARBA" id="ARBA00022618"/>
    </source>
</evidence>
<dbReference type="InterPro" id="IPR025199">
    <property type="entry name" value="FtsK_4TM"/>
</dbReference>
<feature type="domain" description="FtsK" evidence="16">
    <location>
        <begin position="730"/>
        <end position="933"/>
    </location>
</feature>
<evidence type="ECO:0000313" key="17">
    <source>
        <dbReference type="EMBL" id="BBL07354.1"/>
    </source>
</evidence>
<evidence type="ECO:0000256" key="3">
    <source>
        <dbReference type="ARBA" id="ARBA00022475"/>
    </source>
</evidence>
<keyword evidence="10" id="KW-0238">DNA-binding</keyword>
<evidence type="ECO:0000256" key="7">
    <source>
        <dbReference type="ARBA" id="ARBA00022829"/>
    </source>
</evidence>
<dbReference type="GeneID" id="98673976"/>
<dbReference type="InterPro" id="IPR018541">
    <property type="entry name" value="Ftsk_gamma"/>
</dbReference>
<gene>
    <name evidence="17" type="ORF">A5CPEGH6_19920</name>
</gene>
<dbReference type="GO" id="GO:0051301">
    <property type="term" value="P:cell division"/>
    <property type="evidence" value="ECO:0007669"/>
    <property type="project" value="UniProtKB-KW"/>
</dbReference>
<evidence type="ECO:0000256" key="15">
    <source>
        <dbReference type="SAM" id="Phobius"/>
    </source>
</evidence>
<dbReference type="SUPFAM" id="SSF46785">
    <property type="entry name" value="Winged helix' DNA-binding domain"/>
    <property type="match status" value="1"/>
</dbReference>
<feature type="transmembrane region" description="Helical" evidence="15">
    <location>
        <begin position="30"/>
        <end position="54"/>
    </location>
</feature>
<dbReference type="Pfam" id="PF09397">
    <property type="entry name" value="FtsK_gamma"/>
    <property type="match status" value="1"/>
</dbReference>
<dbReference type="Pfam" id="PF17854">
    <property type="entry name" value="FtsK_alpha"/>
    <property type="match status" value="1"/>
</dbReference>
<evidence type="ECO:0000256" key="10">
    <source>
        <dbReference type="ARBA" id="ARBA00023125"/>
    </source>
</evidence>
<feature type="region of interest" description="Disordered" evidence="14">
    <location>
        <begin position="507"/>
        <end position="540"/>
    </location>
</feature>
<dbReference type="GO" id="GO:0003677">
    <property type="term" value="F:DNA binding"/>
    <property type="evidence" value="ECO:0007669"/>
    <property type="project" value="UniProtKB-KW"/>
</dbReference>
<dbReference type="RefSeq" id="WP_141429536.1">
    <property type="nucleotide sequence ID" value="NZ_AP019736.1"/>
</dbReference>
<comment type="subcellular location">
    <subcellularLocation>
        <location evidence="1">Cell membrane</location>
        <topology evidence="1">Multi-pass membrane protein</topology>
    </subcellularLocation>
</comment>
<evidence type="ECO:0000256" key="11">
    <source>
        <dbReference type="ARBA" id="ARBA00023136"/>
    </source>
</evidence>
<evidence type="ECO:0000256" key="8">
    <source>
        <dbReference type="ARBA" id="ARBA00022840"/>
    </source>
</evidence>
<dbReference type="CDD" id="cd01127">
    <property type="entry name" value="TrwB_TraG_TraD_VirD4"/>
    <property type="match status" value="1"/>
</dbReference>
<dbReference type="Proteomes" id="UP000319374">
    <property type="component" value="Chromosome"/>
</dbReference>
<evidence type="ECO:0000256" key="2">
    <source>
        <dbReference type="ARBA" id="ARBA00006474"/>
    </source>
</evidence>
<keyword evidence="18" id="KW-1185">Reference proteome</keyword>
<accession>A0A4Y1X3K1</accession>
<keyword evidence="7" id="KW-0159">Chromosome partition</keyword>
<dbReference type="EMBL" id="AP019736">
    <property type="protein sequence ID" value="BBL07354.1"/>
    <property type="molecule type" value="Genomic_DNA"/>
</dbReference>
<feature type="transmembrane region" description="Helical" evidence="15">
    <location>
        <begin position="125"/>
        <end position="143"/>
    </location>
</feature>
<feature type="binding site" evidence="13">
    <location>
        <begin position="747"/>
        <end position="754"/>
    </location>
    <ligand>
        <name>ATP</name>
        <dbReference type="ChEBI" id="CHEBI:30616"/>
    </ligand>
</feature>
<keyword evidence="8 13" id="KW-0067">ATP-binding</keyword>
<dbReference type="Pfam" id="PF01580">
    <property type="entry name" value="FtsK_SpoIIIE"/>
    <property type="match status" value="1"/>
</dbReference>
<evidence type="ECO:0000256" key="5">
    <source>
        <dbReference type="ARBA" id="ARBA00022692"/>
    </source>
</evidence>
<sequence length="1089" mass="117026">MASKNSTNNTSPASGRRPTAERTNGDSIRWIGGLLLLFAGLFAVASVLFSFVSWDVDQSILQKPAEERELLGNEVENLCGETGARLGRLLVDDSFGVFGILIPVMVVLVGLRIIRQRPLLVNHSLLSLFLILILGSLTLGFAFGDNWSICCSTGWGGAFGIEVAAVLHARIGVFGTLILLLGGWILTGVFINRNFINKVNRAGNAMVDRSGRIVETVRRRVAGRMPLDEPLGGEEFRGTEPAAAEPSEPSGAHSPGAEKAVRERGASALRENVSPDAGEEEIAEAERRAWSAAGAARTTPQSHSGGTAAEHRPSEPFAVERAAAEPEAVRRTAGPEGASEVRISRPAGEEESPFVELTPDGEPLVPEKAAPAVPPAAEEEFTEVDLSRPDGRLVMGRGGLVELERPAVRRETVSDGPFTEITVGGGEAPAEDLRTLAERIVAERAGARRDAARPVFEELSVAGTGDAGMSAGGEEPHRAGAPGAGGPDIAEPEAGGYAAEEGYAAARPEGGAGSADGTVPSGAAPEGGMPGTRPETAAAGSVVPGVPASGQTAPGGAQRTEGVVVTVEAREARLVDERRIPTEAYDPLKDLVNYRRPPVTLLEDYVSDSEVSDEEIFENKTRIEETLRNFGIPIQRIKATVGPTVTLYEIVQKQGVKIAKIQGLQNDIAQSLKAESGIRIIAPIPGRGTIGIEVPNRSKQVVSMYSAVRSLRFQESKAELPVVIGRTIQNENFVFDLAKMPHLLVAGATGQGKSVGLNAIITSLLYRKHPAQLKFVMIDPKMVEFSLYAKVERHFLAKMESEEEAIITDPKKAVYTLNSLCTEMDNRLELCKKAGARNIAEYNEKFTARRLNPMNGHRYMPYIVVVIDEFADLIMTAKEVETPVTRLAQKARAIGIHLIIATQRPSVDVITGKIKANFPARIAFRVMQMIDSRTILDRPGADQLIGRGDMLISKDGELTRIQCALVETKEVERIVDYISKQQGYTSAYTLPDYTPESGEGGGLGSEESSAPVKYDSLFAEIARDAVSGGQISTSMIQRNYEVGFNRAGRIMMQLERAGIVGRQQGAKPRDILYHDLPSLEARLQELGLF</sequence>
<comment type="similarity">
    <text evidence="2">Belongs to the FtsK/SpoIIIE/SftA family.</text>
</comment>